<protein>
    <recommendedName>
        <fullName evidence="11">Probable lipid kinase YegS-like</fullName>
        <ecNumber evidence="11">2.7.1.-</ecNumber>
    </recommendedName>
</protein>
<dbReference type="RefSeq" id="WP_156642736.1">
    <property type="nucleotide sequence ID" value="NZ_WOXT01000004.1"/>
</dbReference>
<dbReference type="InterPro" id="IPR050187">
    <property type="entry name" value="Lipid_Phosphate_FormReg"/>
</dbReference>
<dbReference type="GO" id="GO:0005886">
    <property type="term" value="C:plasma membrane"/>
    <property type="evidence" value="ECO:0007669"/>
    <property type="project" value="TreeGrafter"/>
</dbReference>
<keyword evidence="4 11" id="KW-0547">Nucleotide-binding</keyword>
<dbReference type="SUPFAM" id="SSF111331">
    <property type="entry name" value="NAD kinase/diacylglycerol kinase-like"/>
    <property type="match status" value="1"/>
</dbReference>
<evidence type="ECO:0000256" key="4">
    <source>
        <dbReference type="ARBA" id="ARBA00022741"/>
    </source>
</evidence>
<dbReference type="InterPro" id="IPR005218">
    <property type="entry name" value="Diacylglycerol/lipid_kinase"/>
</dbReference>
<dbReference type="Gene3D" id="3.40.50.10330">
    <property type="entry name" value="Probable inorganic polyphosphate/atp-NAD kinase, domain 1"/>
    <property type="match status" value="1"/>
</dbReference>
<keyword evidence="1 11" id="KW-0444">Lipid biosynthesis</keyword>
<proteinExistence type="inferred from homology"/>
<keyword evidence="7 11" id="KW-0460">Magnesium</keyword>
<dbReference type="InterPro" id="IPR017438">
    <property type="entry name" value="ATP-NAD_kinase_N"/>
</dbReference>
<keyword evidence="10 11" id="KW-1208">Phospholipid metabolism</keyword>
<dbReference type="Gene3D" id="2.60.200.40">
    <property type="match status" value="1"/>
</dbReference>
<dbReference type="InterPro" id="IPR045540">
    <property type="entry name" value="YegS/DAGK_C"/>
</dbReference>
<dbReference type="GO" id="GO:0008654">
    <property type="term" value="P:phospholipid biosynthetic process"/>
    <property type="evidence" value="ECO:0007669"/>
    <property type="project" value="UniProtKB-UniRule"/>
</dbReference>
<evidence type="ECO:0000259" key="12">
    <source>
        <dbReference type="PROSITE" id="PS50146"/>
    </source>
</evidence>
<feature type="binding site" evidence="11">
    <location>
        <begin position="65"/>
        <end position="71"/>
    </location>
    <ligand>
        <name>ATP</name>
        <dbReference type="ChEBI" id="CHEBI:30616"/>
    </ligand>
</feature>
<dbReference type="GO" id="GO:0000287">
    <property type="term" value="F:magnesium ion binding"/>
    <property type="evidence" value="ECO:0007669"/>
    <property type="project" value="UniProtKB-UniRule"/>
</dbReference>
<comment type="cofactor">
    <cofactor evidence="11">
        <name>Mg(2+)</name>
        <dbReference type="ChEBI" id="CHEBI:18420"/>
    </cofactor>
    <cofactor evidence="11">
        <name>Ca(2+)</name>
        <dbReference type="ChEBI" id="CHEBI:29108"/>
    </cofactor>
    <text evidence="11">Binds 1 Mg(2+) ion per subunit. Ca(2+) may be able to substitute.</text>
</comment>
<evidence type="ECO:0000256" key="8">
    <source>
        <dbReference type="ARBA" id="ARBA00023098"/>
    </source>
</evidence>
<keyword evidence="2 11" id="KW-0808">Transferase</keyword>
<dbReference type="Proteomes" id="UP000479692">
    <property type="component" value="Unassembled WGS sequence"/>
</dbReference>
<keyword evidence="11" id="KW-0963">Cytoplasm</keyword>
<comment type="caution">
    <text evidence="13">The sequence shown here is derived from an EMBL/GenBank/DDBJ whole genome shotgun (WGS) entry which is preliminary data.</text>
</comment>
<feature type="binding site" evidence="11">
    <location>
        <position position="222"/>
    </location>
    <ligand>
        <name>Mg(2+)</name>
        <dbReference type="ChEBI" id="CHEBI:18420"/>
    </ligand>
</feature>
<evidence type="ECO:0000256" key="5">
    <source>
        <dbReference type="ARBA" id="ARBA00022777"/>
    </source>
</evidence>
<accession>A0A7C9I6S2</accession>
<evidence type="ECO:0000256" key="1">
    <source>
        <dbReference type="ARBA" id="ARBA00022516"/>
    </source>
</evidence>
<evidence type="ECO:0000256" key="3">
    <source>
        <dbReference type="ARBA" id="ARBA00022723"/>
    </source>
</evidence>
<dbReference type="GO" id="GO:0005524">
    <property type="term" value="F:ATP binding"/>
    <property type="evidence" value="ECO:0007669"/>
    <property type="project" value="UniProtKB-UniRule"/>
</dbReference>
<keyword evidence="9 11" id="KW-0594">Phospholipid biosynthesis</keyword>
<evidence type="ECO:0000256" key="11">
    <source>
        <dbReference type="HAMAP-Rule" id="MF_01377"/>
    </source>
</evidence>
<evidence type="ECO:0000256" key="6">
    <source>
        <dbReference type="ARBA" id="ARBA00022840"/>
    </source>
</evidence>
<feature type="binding site" evidence="11">
    <location>
        <position position="39"/>
    </location>
    <ligand>
        <name>ATP</name>
        <dbReference type="ChEBI" id="CHEBI:30616"/>
    </ligand>
</feature>
<dbReference type="InterPro" id="IPR022433">
    <property type="entry name" value="Lip_kinase_YegS"/>
</dbReference>
<feature type="domain" description="DAGKc" evidence="12">
    <location>
        <begin position="1"/>
        <end position="134"/>
    </location>
</feature>
<comment type="subcellular location">
    <subcellularLocation>
        <location evidence="11">Cytoplasm</location>
    </subcellularLocation>
</comment>
<comment type="similarity">
    <text evidence="11">Belongs to the diacylglycerol/lipid kinase family. YegS lipid kinase subfamily.</text>
</comment>
<keyword evidence="6 11" id="KW-0067">ATP-binding</keyword>
<dbReference type="AlphaFoldDB" id="A0A7C9I6S2"/>
<feature type="active site" description="Proton acceptor" evidence="11">
    <location>
        <position position="280"/>
    </location>
</feature>
<dbReference type="Pfam" id="PF00781">
    <property type="entry name" value="DAGK_cat"/>
    <property type="match status" value="1"/>
</dbReference>
<dbReference type="InterPro" id="IPR016064">
    <property type="entry name" value="NAD/diacylglycerol_kinase_sf"/>
</dbReference>
<dbReference type="SMART" id="SM00046">
    <property type="entry name" value="DAGKc"/>
    <property type="match status" value="1"/>
</dbReference>
<dbReference type="GO" id="GO:0001727">
    <property type="term" value="F:lipid kinase activity"/>
    <property type="evidence" value="ECO:0007669"/>
    <property type="project" value="UniProtKB-UniRule"/>
</dbReference>
<sequence>MPQPHWRLILNGNAAGDDDLREAVSRIRTQGITLEVRVTWEAGDGARFVDEAIVDGVHTIIAAGGDGTLGEVAAGMARHGEATVALPTLGMVPLGTANDFASAAGLPTEPLAALELLSTSDAVPIDLLKIEGDDGEHWCVNVASGGFGTQVTVEAHDGLKKVLGGVAYLITGMFKLGKIEPIQIRLEGPDFAWEGAMIALGIGNGRQAGGGHALCPDALLDDGQLDLTIVPELSGEVAAVFGTWLADGKGAALEQVAVRSRMSWLRIEAPEPLTLNLDGEPVTSRRFHVTCVPRRIRAHLPQACPLLSE</sequence>
<dbReference type="PANTHER" id="PTHR12358">
    <property type="entry name" value="SPHINGOSINE KINASE"/>
    <property type="match status" value="1"/>
</dbReference>
<keyword evidence="5 11" id="KW-0418">Kinase</keyword>
<dbReference type="EMBL" id="WOXT01000004">
    <property type="protein sequence ID" value="MUV15189.1"/>
    <property type="molecule type" value="Genomic_DNA"/>
</dbReference>
<comment type="function">
    <text evidence="11">Probably phosphorylates lipids; the in vivo substrate is unknown.</text>
</comment>
<evidence type="ECO:0000313" key="13">
    <source>
        <dbReference type="EMBL" id="MUV15189.1"/>
    </source>
</evidence>
<gene>
    <name evidence="13" type="primary">yegS</name>
    <name evidence="13" type="ORF">GN331_13365</name>
</gene>
<dbReference type="HAMAP" id="MF_01377">
    <property type="entry name" value="YegS"/>
    <property type="match status" value="1"/>
</dbReference>
<keyword evidence="8 11" id="KW-0443">Lipid metabolism</keyword>
<reference evidence="13 14" key="1">
    <citation type="submission" date="2019-12" db="EMBL/GenBank/DDBJ databases">
        <authorList>
            <person name="Xu J."/>
        </authorList>
    </citation>
    <scope>NUCLEOTIDE SEQUENCE [LARGE SCALE GENOMIC DNA]</scope>
    <source>
        <strain evidence="13 14">HX-5-24</strain>
    </source>
</reference>
<dbReference type="InterPro" id="IPR001206">
    <property type="entry name" value="Diacylglycerol_kinase_cat_dom"/>
</dbReference>
<keyword evidence="3 11" id="KW-0479">Metal-binding</keyword>
<dbReference type="GO" id="GO:0005737">
    <property type="term" value="C:cytoplasm"/>
    <property type="evidence" value="ECO:0007669"/>
    <property type="project" value="UniProtKB-SubCell"/>
</dbReference>
<dbReference type="NCBIfam" id="TIGR03702">
    <property type="entry name" value="lip_kinase_YegS"/>
    <property type="match status" value="1"/>
</dbReference>
<dbReference type="NCBIfam" id="TIGR00147">
    <property type="entry name" value="YegS/Rv2252/BmrU family lipid kinase"/>
    <property type="match status" value="1"/>
</dbReference>
<evidence type="ECO:0000256" key="10">
    <source>
        <dbReference type="ARBA" id="ARBA00023264"/>
    </source>
</evidence>
<evidence type="ECO:0000256" key="2">
    <source>
        <dbReference type="ARBA" id="ARBA00022679"/>
    </source>
</evidence>
<dbReference type="PANTHER" id="PTHR12358:SF106">
    <property type="entry name" value="LIPID KINASE YEGS"/>
    <property type="match status" value="1"/>
</dbReference>
<organism evidence="13 14">
    <name type="scientific">Noviluteimonas gilva</name>
    <dbReference type="NCBI Taxonomy" id="2682097"/>
    <lineage>
        <taxon>Bacteria</taxon>
        <taxon>Pseudomonadati</taxon>
        <taxon>Pseudomonadota</taxon>
        <taxon>Gammaproteobacteria</taxon>
        <taxon>Lysobacterales</taxon>
        <taxon>Lysobacteraceae</taxon>
        <taxon>Noviluteimonas</taxon>
    </lineage>
</organism>
<dbReference type="Pfam" id="PF19279">
    <property type="entry name" value="YegS_C"/>
    <property type="match status" value="1"/>
</dbReference>
<dbReference type="NCBIfam" id="NF009602">
    <property type="entry name" value="PRK13054.1"/>
    <property type="match status" value="1"/>
</dbReference>
<comment type="caution">
    <text evidence="11">Lacks conserved residue(s) required for the propagation of feature annotation.</text>
</comment>
<keyword evidence="14" id="KW-1185">Reference proteome</keyword>
<feature type="binding site" evidence="11">
    <location>
        <position position="219"/>
    </location>
    <ligand>
        <name>Mg(2+)</name>
        <dbReference type="ChEBI" id="CHEBI:18420"/>
    </ligand>
</feature>
<feature type="binding site" evidence="11">
    <location>
        <position position="96"/>
    </location>
    <ligand>
        <name>ATP</name>
        <dbReference type="ChEBI" id="CHEBI:30616"/>
    </ligand>
</feature>
<evidence type="ECO:0000256" key="7">
    <source>
        <dbReference type="ARBA" id="ARBA00022842"/>
    </source>
</evidence>
<dbReference type="PROSITE" id="PS50146">
    <property type="entry name" value="DAGK"/>
    <property type="match status" value="1"/>
</dbReference>
<name>A0A7C9I6S2_9GAMM</name>
<evidence type="ECO:0000313" key="14">
    <source>
        <dbReference type="Proteomes" id="UP000479692"/>
    </source>
</evidence>
<evidence type="ECO:0000256" key="9">
    <source>
        <dbReference type="ARBA" id="ARBA00023209"/>
    </source>
</evidence>
<dbReference type="EC" id="2.7.1.-" evidence="11"/>